<dbReference type="EMBL" id="JASAOG010000255">
    <property type="protein sequence ID" value="KAK0041979.1"/>
    <property type="molecule type" value="Genomic_DNA"/>
</dbReference>
<accession>A0AAD8AUM4</accession>
<evidence type="ECO:0000313" key="1">
    <source>
        <dbReference type="EMBL" id="KAK0041979.1"/>
    </source>
</evidence>
<evidence type="ECO:0000313" key="2">
    <source>
        <dbReference type="Proteomes" id="UP001233172"/>
    </source>
</evidence>
<organism evidence="1 2">
    <name type="scientific">Biomphalaria pfeifferi</name>
    <name type="common">Bloodfluke planorb</name>
    <name type="synonym">Freshwater snail</name>
    <dbReference type="NCBI Taxonomy" id="112525"/>
    <lineage>
        <taxon>Eukaryota</taxon>
        <taxon>Metazoa</taxon>
        <taxon>Spiralia</taxon>
        <taxon>Lophotrochozoa</taxon>
        <taxon>Mollusca</taxon>
        <taxon>Gastropoda</taxon>
        <taxon>Heterobranchia</taxon>
        <taxon>Euthyneura</taxon>
        <taxon>Panpulmonata</taxon>
        <taxon>Hygrophila</taxon>
        <taxon>Lymnaeoidea</taxon>
        <taxon>Planorbidae</taxon>
        <taxon>Biomphalaria</taxon>
    </lineage>
</organism>
<keyword evidence="2" id="KW-1185">Reference proteome</keyword>
<gene>
    <name evidence="1" type="ORF">Bpfe_028609</name>
</gene>
<reference evidence="1" key="1">
    <citation type="journal article" date="2023" name="PLoS Negl. Trop. Dis.">
        <title>A genome sequence for Biomphalaria pfeifferi, the major vector snail for the human-infecting parasite Schistosoma mansoni.</title>
        <authorList>
            <person name="Bu L."/>
            <person name="Lu L."/>
            <person name="Laidemitt M.R."/>
            <person name="Zhang S.M."/>
            <person name="Mutuku M."/>
            <person name="Mkoji G."/>
            <person name="Steinauer M."/>
            <person name="Loker E.S."/>
        </authorList>
    </citation>
    <scope>NUCLEOTIDE SEQUENCE</scope>
    <source>
        <strain evidence="1">KasaAsao</strain>
    </source>
</reference>
<sequence>MKRTGNSRRWHGFFGDYPFLSANCTSRLTLYLNASLPLQPSYRSDAPLSRDADVVYPMESVTAETTKHILHVFE</sequence>
<protein>
    <submittedName>
        <fullName evidence="1">Uncharacterized protein</fullName>
    </submittedName>
</protein>
<dbReference type="Proteomes" id="UP001233172">
    <property type="component" value="Unassembled WGS sequence"/>
</dbReference>
<reference evidence="1" key="2">
    <citation type="submission" date="2023-04" db="EMBL/GenBank/DDBJ databases">
        <authorList>
            <person name="Bu L."/>
            <person name="Lu L."/>
            <person name="Laidemitt M.R."/>
            <person name="Zhang S.M."/>
            <person name="Mutuku M."/>
            <person name="Mkoji G."/>
            <person name="Steinauer M."/>
            <person name="Loker E.S."/>
        </authorList>
    </citation>
    <scope>NUCLEOTIDE SEQUENCE</scope>
    <source>
        <strain evidence="1">KasaAsao</strain>
        <tissue evidence="1">Whole Snail</tissue>
    </source>
</reference>
<comment type="caution">
    <text evidence="1">The sequence shown here is derived from an EMBL/GenBank/DDBJ whole genome shotgun (WGS) entry which is preliminary data.</text>
</comment>
<proteinExistence type="predicted"/>
<dbReference type="AlphaFoldDB" id="A0AAD8AUM4"/>
<name>A0AAD8AUM4_BIOPF</name>